<feature type="signal peptide" evidence="5">
    <location>
        <begin position="1"/>
        <end position="19"/>
    </location>
</feature>
<evidence type="ECO:0000256" key="5">
    <source>
        <dbReference type="SAM" id="SignalP"/>
    </source>
</evidence>
<keyword evidence="3 5" id="KW-0732">Signal</keyword>
<dbReference type="EMBL" id="JAWNGC010000002">
    <property type="protein sequence ID" value="MDY5154676.1"/>
    <property type="molecule type" value="Genomic_DNA"/>
</dbReference>
<dbReference type="PANTHER" id="PTHR35936:SF17">
    <property type="entry name" value="ARGININE-BINDING EXTRACELLULAR PROTEIN ARTP"/>
    <property type="match status" value="1"/>
</dbReference>
<proteinExistence type="inferred from homology"/>
<evidence type="ECO:0000256" key="3">
    <source>
        <dbReference type="ARBA" id="ARBA00022729"/>
    </source>
</evidence>
<dbReference type="GO" id="GO:0030313">
    <property type="term" value="C:cell envelope"/>
    <property type="evidence" value="ECO:0007669"/>
    <property type="project" value="UniProtKB-SubCell"/>
</dbReference>
<evidence type="ECO:0000313" key="10">
    <source>
        <dbReference type="Proteomes" id="UP001281731"/>
    </source>
</evidence>
<dbReference type="Gene3D" id="3.40.190.10">
    <property type="entry name" value="Periplasmic binding protein-like II"/>
    <property type="match status" value="2"/>
</dbReference>
<comment type="subcellular location">
    <subcellularLocation>
        <location evidence="1">Cell envelope</location>
    </subcellularLocation>
</comment>
<dbReference type="PANTHER" id="PTHR35936">
    <property type="entry name" value="MEMBRANE-BOUND LYTIC MUREIN TRANSGLYCOSYLASE F"/>
    <property type="match status" value="1"/>
</dbReference>
<dbReference type="InterPro" id="IPR018313">
    <property type="entry name" value="SBP_3_CS"/>
</dbReference>
<dbReference type="EMBL" id="JAWNGA010000017">
    <property type="protein sequence ID" value="MDY5133718.1"/>
    <property type="molecule type" value="Genomic_DNA"/>
</dbReference>
<organism evidence="8 10">
    <name type="scientific">Actinotignum urinale</name>
    <dbReference type="NCBI Taxonomy" id="190146"/>
    <lineage>
        <taxon>Bacteria</taxon>
        <taxon>Bacillati</taxon>
        <taxon>Actinomycetota</taxon>
        <taxon>Actinomycetes</taxon>
        <taxon>Actinomycetales</taxon>
        <taxon>Actinomycetaceae</taxon>
        <taxon>Actinotignum</taxon>
    </lineage>
</organism>
<comment type="similarity">
    <text evidence="2 4">Belongs to the bacterial solute-binding protein 3 family.</text>
</comment>
<dbReference type="PROSITE" id="PS01039">
    <property type="entry name" value="SBP_BACTERIAL_3"/>
    <property type="match status" value="1"/>
</dbReference>
<dbReference type="Proteomes" id="UP001275049">
    <property type="component" value="Unassembled WGS sequence"/>
</dbReference>
<sequence length="306" mass="32417">MKKLSVLLAAVATVATALAGCSNPDEAKSGSNKATESKGADISKIEKVDAIAAKVPKAIKDRGILRNGSSTDYPPAEFRDKDGKTPIGYDIDLTRALAKVMGLKDGTTEHAEFPTIIPGLGSKFDIGASAFTVSKDRINETNMITYLKVGSTYAVKKGNPSKFDPKDLCGKAIGVQTGTAQYDSMKAEAEKCKAAGKPEIKINPHTLHTDAVTKLLGGVYDAVYSDSVVTDYSIKKTDGQLEQVGDVYESAPIGIAVAKGDTELAKAVEEAMQYLMDKGYLKEILAKYGAEKSALTKAELNPADVQ</sequence>
<dbReference type="InterPro" id="IPR001638">
    <property type="entry name" value="Solute-binding_3/MltF_N"/>
</dbReference>
<evidence type="ECO:0000313" key="8">
    <source>
        <dbReference type="EMBL" id="MDY5154676.1"/>
    </source>
</evidence>
<dbReference type="AlphaFoldDB" id="A0AAW9HXX5"/>
<dbReference type="RefSeq" id="WP_022866262.1">
    <property type="nucleotide sequence ID" value="NZ_CAMYCL010000019.1"/>
</dbReference>
<protein>
    <submittedName>
        <fullName evidence="8">ABC transporter substrate-binding protein</fullName>
    </submittedName>
</protein>
<feature type="domain" description="Solute-binding protein family 3/N-terminal" evidence="6">
    <location>
        <begin position="64"/>
        <end position="292"/>
    </location>
</feature>
<comment type="caution">
    <text evidence="8">The sequence shown here is derived from an EMBL/GenBank/DDBJ whole genome shotgun (WGS) entry which is preliminary data.</text>
</comment>
<evidence type="ECO:0000256" key="1">
    <source>
        <dbReference type="ARBA" id="ARBA00004196"/>
    </source>
</evidence>
<dbReference type="PROSITE" id="PS51257">
    <property type="entry name" value="PROKAR_LIPOPROTEIN"/>
    <property type="match status" value="1"/>
</dbReference>
<dbReference type="Proteomes" id="UP001281731">
    <property type="component" value="Unassembled WGS sequence"/>
</dbReference>
<evidence type="ECO:0000256" key="2">
    <source>
        <dbReference type="ARBA" id="ARBA00010333"/>
    </source>
</evidence>
<evidence type="ECO:0000313" key="9">
    <source>
        <dbReference type="Proteomes" id="UP001275049"/>
    </source>
</evidence>
<dbReference type="SMART" id="SM00062">
    <property type="entry name" value="PBPb"/>
    <property type="match status" value="1"/>
</dbReference>
<evidence type="ECO:0000313" key="7">
    <source>
        <dbReference type="EMBL" id="MDY5133718.1"/>
    </source>
</evidence>
<accession>A0AAW9HXX5</accession>
<dbReference type="SUPFAM" id="SSF53850">
    <property type="entry name" value="Periplasmic binding protein-like II"/>
    <property type="match status" value="1"/>
</dbReference>
<reference evidence="8 9" key="1">
    <citation type="submission" date="2023-10" db="EMBL/GenBank/DDBJ databases">
        <title>Whole Genome based description of the genera Actinobaculum and Actinotignum reveals a complex phylogenetic relationship within the species included in the genus Actinotignum.</title>
        <authorList>
            <person name="Jensen C.S."/>
            <person name="Dargis R."/>
            <person name="Kemp M."/>
            <person name="Christensen J.J."/>
        </authorList>
    </citation>
    <scope>NUCLEOTIDE SEQUENCE</scope>
    <source>
        <strain evidence="8">SLA_B511</strain>
        <strain evidence="7 9">SLA_B974</strain>
    </source>
</reference>
<dbReference type="CDD" id="cd01004">
    <property type="entry name" value="PBP2_MidA_like"/>
    <property type="match status" value="1"/>
</dbReference>
<evidence type="ECO:0000256" key="4">
    <source>
        <dbReference type="RuleBase" id="RU003744"/>
    </source>
</evidence>
<evidence type="ECO:0000259" key="6">
    <source>
        <dbReference type="SMART" id="SM00062"/>
    </source>
</evidence>
<keyword evidence="9" id="KW-1185">Reference proteome</keyword>
<feature type="chain" id="PRO_5043948118" evidence="5">
    <location>
        <begin position="20"/>
        <end position="306"/>
    </location>
</feature>
<gene>
    <name evidence="8" type="ORF">R6G80_02900</name>
    <name evidence="7" type="ORF">R6G86_08220</name>
</gene>
<name>A0AAW9HXX5_9ACTO</name>
<dbReference type="Pfam" id="PF00497">
    <property type="entry name" value="SBP_bac_3"/>
    <property type="match status" value="1"/>
</dbReference>